<dbReference type="RefSeq" id="WP_114336345.1">
    <property type="nucleotide sequence ID" value="NZ_QPID01000001.1"/>
</dbReference>
<dbReference type="NCBIfam" id="TIGR03012">
    <property type="entry name" value="sulf_tusD_dsrE"/>
    <property type="match status" value="1"/>
</dbReference>
<keyword evidence="6" id="KW-1185">Reference proteome</keyword>
<comment type="similarity">
    <text evidence="2">Belongs to the DsrE/TusD family.</text>
</comment>
<dbReference type="NCBIfam" id="NF001237">
    <property type="entry name" value="PRK00207.1"/>
    <property type="match status" value="1"/>
</dbReference>
<dbReference type="Proteomes" id="UP000252558">
    <property type="component" value="Unassembled WGS sequence"/>
</dbReference>
<dbReference type="SUPFAM" id="SSF75169">
    <property type="entry name" value="DsrEFH-like"/>
    <property type="match status" value="1"/>
</dbReference>
<evidence type="ECO:0000256" key="2">
    <source>
        <dbReference type="ARBA" id="ARBA00007067"/>
    </source>
</evidence>
<dbReference type="InterPro" id="IPR027396">
    <property type="entry name" value="DsrEFH-like"/>
</dbReference>
<name>A0A368NPF3_9GAMM</name>
<dbReference type="Pfam" id="PF02635">
    <property type="entry name" value="DsrE"/>
    <property type="match status" value="1"/>
</dbReference>
<dbReference type="Gene3D" id="3.40.1260.10">
    <property type="entry name" value="DsrEFH-like"/>
    <property type="match status" value="1"/>
</dbReference>
<dbReference type="PANTHER" id="PTHR34874">
    <property type="entry name" value="PROTEIN YCHN"/>
    <property type="match status" value="1"/>
</dbReference>
<dbReference type="InterPro" id="IPR003787">
    <property type="entry name" value="Sulphur_relay_DsrE/F-like"/>
</dbReference>
<gene>
    <name evidence="5" type="primary">tusD</name>
    <name evidence="5" type="ORF">DU002_00230</name>
</gene>
<organism evidence="5 6">
    <name type="scientific">Corallincola holothuriorum</name>
    <dbReference type="NCBI Taxonomy" id="2282215"/>
    <lineage>
        <taxon>Bacteria</taxon>
        <taxon>Pseudomonadati</taxon>
        <taxon>Pseudomonadota</taxon>
        <taxon>Gammaproteobacteria</taxon>
        <taxon>Alteromonadales</taxon>
        <taxon>Psychromonadaceae</taxon>
        <taxon>Corallincola</taxon>
    </lineage>
</organism>
<sequence length="137" mass="14843">MASFSIIINASPVSHQAHHSAFQFATAARKQGHDIKQLFFFQDGVNTGSALLSPAGDETNWAQRWASFAEQQIATASGAQTQLVLCVASALRRGILNKDEAAQIDSAQFNLHPAFRLGGLGELVTHSLDVDRVIHFK</sequence>
<dbReference type="OrthoDB" id="9787483at2"/>
<keyword evidence="4 5" id="KW-0808">Transferase</keyword>
<comment type="caution">
    <text evidence="5">The sequence shown here is derived from an EMBL/GenBank/DDBJ whole genome shotgun (WGS) entry which is preliminary data.</text>
</comment>
<dbReference type="InterPro" id="IPR017463">
    <property type="entry name" value="Sulphur_relay_TusD/DsrE"/>
</dbReference>
<dbReference type="AlphaFoldDB" id="A0A368NPF3"/>
<evidence type="ECO:0000256" key="3">
    <source>
        <dbReference type="ARBA" id="ARBA00022490"/>
    </source>
</evidence>
<dbReference type="GO" id="GO:0002143">
    <property type="term" value="P:tRNA wobble position uridine thiolation"/>
    <property type="evidence" value="ECO:0007669"/>
    <property type="project" value="TreeGrafter"/>
</dbReference>
<proteinExistence type="inferred from homology"/>
<comment type="subcellular location">
    <subcellularLocation>
        <location evidence="1">Cytoplasm</location>
    </subcellularLocation>
</comment>
<dbReference type="GO" id="GO:0097163">
    <property type="term" value="F:sulfur carrier activity"/>
    <property type="evidence" value="ECO:0007669"/>
    <property type="project" value="TreeGrafter"/>
</dbReference>
<evidence type="ECO:0000256" key="4">
    <source>
        <dbReference type="ARBA" id="ARBA00022679"/>
    </source>
</evidence>
<protein>
    <submittedName>
        <fullName evidence="5">Sulfurtransferase complex subunit TusD</fullName>
    </submittedName>
</protein>
<evidence type="ECO:0000313" key="6">
    <source>
        <dbReference type="Proteomes" id="UP000252558"/>
    </source>
</evidence>
<dbReference type="GO" id="GO:0016783">
    <property type="term" value="F:sulfurtransferase activity"/>
    <property type="evidence" value="ECO:0007669"/>
    <property type="project" value="InterPro"/>
</dbReference>
<reference evidence="5 6" key="1">
    <citation type="submission" date="2018-07" db="EMBL/GenBank/DDBJ databases">
        <title>Corallincola holothuriorum sp. nov., a new facultative anaerobe isolated from sea cucumber Apostichopus japonicus.</title>
        <authorList>
            <person name="Xia H."/>
        </authorList>
    </citation>
    <scope>NUCLEOTIDE SEQUENCE [LARGE SCALE GENOMIC DNA]</scope>
    <source>
        <strain evidence="5 6">C4</strain>
    </source>
</reference>
<keyword evidence="3" id="KW-0963">Cytoplasm</keyword>
<dbReference type="GO" id="GO:1990228">
    <property type="term" value="C:sulfurtransferase complex"/>
    <property type="evidence" value="ECO:0007669"/>
    <property type="project" value="TreeGrafter"/>
</dbReference>
<dbReference type="PANTHER" id="PTHR34874:SF3">
    <property type="entry name" value="SULFURTRANSFERASE TUSD"/>
    <property type="match status" value="1"/>
</dbReference>
<dbReference type="EMBL" id="QPID01000001">
    <property type="protein sequence ID" value="RCU52437.1"/>
    <property type="molecule type" value="Genomic_DNA"/>
</dbReference>
<evidence type="ECO:0000313" key="5">
    <source>
        <dbReference type="EMBL" id="RCU52437.1"/>
    </source>
</evidence>
<evidence type="ECO:0000256" key="1">
    <source>
        <dbReference type="ARBA" id="ARBA00004496"/>
    </source>
</evidence>
<accession>A0A368NPF3</accession>